<evidence type="ECO:0000313" key="6">
    <source>
        <dbReference type="EMBL" id="MCU6696538.1"/>
    </source>
</evidence>
<comment type="caution">
    <text evidence="6">The sequence shown here is derived from an EMBL/GenBank/DDBJ whole genome shotgun (WGS) entry which is preliminary data.</text>
</comment>
<sequence>MKTIKIKFTGFWKNFNENDNFILDILKKNYEVVLSETPEYLFYSVFNDDYIKYDCVRIFVTGENICPDFQMCDYAIGFERMEFEDRYLRCPFYFVMKEYREDLDAALKKHLNAEMTLAGKTEFCSFVYSNADADEMRTEIFRAVNQYKNINAGGKVFNTYQGKRVDSKREFERKHKFSIACENSRHNGYITEKIMQAFAAGTIPIYWGAADITRDYNERAFINVTDFPSLEELVAYVKRVDEDDELYLKYLSEPAFSEKIQPEKMQEKLEQFITHIVEQSVEAAYRRNRVFWGKSYQRRYWVYKRAHGFLMKLQKITGRKVIEKIEGGMYE</sequence>
<dbReference type="SUPFAM" id="SSF53756">
    <property type="entry name" value="UDP-Glycosyltransferase/glycogen phosphorylase"/>
    <property type="match status" value="1"/>
</dbReference>
<evidence type="ECO:0000313" key="7">
    <source>
        <dbReference type="Proteomes" id="UP001652461"/>
    </source>
</evidence>
<comment type="similarity">
    <text evidence="1">Belongs to the glycosyltransferase 10 family.</text>
</comment>
<name>A0ABT2RW56_9FIRM</name>
<dbReference type="PANTHER" id="PTHR11929:SF194">
    <property type="entry name" value="ALPHA-(1,3)-FUCOSYLTRANSFERASE 10"/>
    <property type="match status" value="1"/>
</dbReference>
<dbReference type="InterPro" id="IPR041058">
    <property type="entry name" value="FucT_N"/>
</dbReference>
<dbReference type="Pfam" id="PF00852">
    <property type="entry name" value="Glyco_transf_10"/>
    <property type="match status" value="1"/>
</dbReference>
<dbReference type="RefSeq" id="WP_158362923.1">
    <property type="nucleotide sequence ID" value="NZ_JAOQKC010000006.1"/>
</dbReference>
<protein>
    <submittedName>
        <fullName evidence="6">Glycosyltransferase family 10</fullName>
    </submittedName>
</protein>
<evidence type="ECO:0000259" key="4">
    <source>
        <dbReference type="Pfam" id="PF00852"/>
    </source>
</evidence>
<reference evidence="6 7" key="1">
    <citation type="journal article" date="2021" name="ISME Commun">
        <title>Automated analysis of genomic sequences facilitates high-throughput and comprehensive description of bacteria.</title>
        <authorList>
            <person name="Hitch T.C.A."/>
        </authorList>
    </citation>
    <scope>NUCLEOTIDE SEQUENCE [LARGE SCALE GENOMIC DNA]</scope>
    <source>
        <strain evidence="6 7">Sanger_04</strain>
    </source>
</reference>
<dbReference type="Gene3D" id="3.40.50.11660">
    <property type="entry name" value="Glycosyl transferase family 10, C-terminal domain"/>
    <property type="match status" value="1"/>
</dbReference>
<feature type="domain" description="Fucosyltransferase C-terminal" evidence="4">
    <location>
        <begin position="119"/>
        <end position="252"/>
    </location>
</feature>
<keyword evidence="3" id="KW-0808">Transferase</keyword>
<dbReference type="InterPro" id="IPR038577">
    <property type="entry name" value="GT10-like_C_sf"/>
</dbReference>
<keyword evidence="2" id="KW-0328">Glycosyltransferase</keyword>
<organism evidence="6 7">
    <name type="scientific">Laedolimicola ammoniilytica</name>
    <dbReference type="NCBI Taxonomy" id="2981771"/>
    <lineage>
        <taxon>Bacteria</taxon>
        <taxon>Bacillati</taxon>
        <taxon>Bacillota</taxon>
        <taxon>Clostridia</taxon>
        <taxon>Lachnospirales</taxon>
        <taxon>Lachnospiraceae</taxon>
        <taxon>Laedolimicola</taxon>
    </lineage>
</organism>
<accession>A0ABT2RW56</accession>
<dbReference type="Proteomes" id="UP001652461">
    <property type="component" value="Unassembled WGS sequence"/>
</dbReference>
<gene>
    <name evidence="6" type="ORF">OCV63_06445</name>
</gene>
<keyword evidence="7" id="KW-1185">Reference proteome</keyword>
<evidence type="ECO:0000256" key="1">
    <source>
        <dbReference type="ARBA" id="ARBA00008919"/>
    </source>
</evidence>
<evidence type="ECO:0000256" key="3">
    <source>
        <dbReference type="ARBA" id="ARBA00022679"/>
    </source>
</evidence>
<feature type="domain" description="Alpha-(1,3)-fucosyltransferase FucT N-terminal" evidence="5">
    <location>
        <begin position="6"/>
        <end position="95"/>
    </location>
</feature>
<dbReference type="InterPro" id="IPR055270">
    <property type="entry name" value="Glyco_tran_10_C"/>
</dbReference>
<proteinExistence type="inferred from homology"/>
<dbReference type="PANTHER" id="PTHR11929">
    <property type="entry name" value="ALPHA- 1,3 -FUCOSYLTRANSFERASE"/>
    <property type="match status" value="1"/>
</dbReference>
<evidence type="ECO:0000259" key="5">
    <source>
        <dbReference type="Pfam" id="PF18025"/>
    </source>
</evidence>
<dbReference type="InterPro" id="IPR001503">
    <property type="entry name" value="Glyco_trans_10"/>
</dbReference>
<dbReference type="EMBL" id="JAOQKC010000006">
    <property type="protein sequence ID" value="MCU6696538.1"/>
    <property type="molecule type" value="Genomic_DNA"/>
</dbReference>
<evidence type="ECO:0000256" key="2">
    <source>
        <dbReference type="ARBA" id="ARBA00022676"/>
    </source>
</evidence>
<dbReference type="Pfam" id="PF18025">
    <property type="entry name" value="FucT_N"/>
    <property type="match status" value="1"/>
</dbReference>